<reference evidence="2 4" key="2">
    <citation type="journal article" date="2011" name="J. Antibiot.">
        <title>Furaquinocins I and J: novel polyketide isoprenoid hybrid compounds from Streptomyces reveromyceticus SN-593.</title>
        <authorList>
            <person name="Panthee S."/>
            <person name="Takahashi S."/>
            <person name="Takagi H."/>
            <person name="Nogawa T."/>
            <person name="Oowada E."/>
            <person name="Uramoto M."/>
            <person name="Osada H."/>
        </authorList>
    </citation>
    <scope>NUCLEOTIDE SEQUENCE [LARGE SCALE GENOMIC DNA]</scope>
    <source>
        <strain evidence="2 4">SN-593</strain>
    </source>
</reference>
<dbReference type="EMBL" id="AP018365">
    <property type="protein sequence ID" value="BBB00581.1"/>
    <property type="molecule type" value="Genomic_DNA"/>
</dbReference>
<keyword evidence="1" id="KW-0812">Transmembrane</keyword>
<dbReference type="RefSeq" id="WP_202236553.1">
    <property type="nucleotide sequence ID" value="NZ_AP018365.1"/>
</dbReference>
<organism evidence="2 4">
    <name type="scientific">Actinacidiphila reveromycinica</name>
    <dbReference type="NCBI Taxonomy" id="659352"/>
    <lineage>
        <taxon>Bacteria</taxon>
        <taxon>Bacillati</taxon>
        <taxon>Actinomycetota</taxon>
        <taxon>Actinomycetes</taxon>
        <taxon>Kitasatosporales</taxon>
        <taxon>Streptomycetaceae</taxon>
        <taxon>Actinacidiphila</taxon>
    </lineage>
</organism>
<evidence type="ECO:0000313" key="2">
    <source>
        <dbReference type="EMBL" id="BBB00581.1"/>
    </source>
</evidence>
<reference evidence="2 4" key="4">
    <citation type="journal article" date="2020" name="Sci. Rep.">
        <title>beta-carboline chemical signals induce reveromycin production through a LuxR family regulator in Streptomyces sp. SN-593.</title>
        <authorList>
            <person name="Panthee S."/>
            <person name="Kito N."/>
            <person name="Hayashi T."/>
            <person name="Shimizu T."/>
            <person name="Ishikawa J."/>
            <person name="Hamamoto H."/>
            <person name="Osada H."/>
            <person name="Takahashi S."/>
        </authorList>
    </citation>
    <scope>NUCLEOTIDE SEQUENCE [LARGE SCALE GENOMIC DNA]</scope>
    <source>
        <strain evidence="2 4">SN-593</strain>
    </source>
</reference>
<dbReference type="EMBL" id="AP018365">
    <property type="protein sequence ID" value="BBB00634.1"/>
    <property type="molecule type" value="Genomic_DNA"/>
</dbReference>
<evidence type="ECO:0000313" key="3">
    <source>
        <dbReference type="EMBL" id="BBB00634.1"/>
    </source>
</evidence>
<sequence length="62" mass="6856">MRVPAVFKRLLRRPAAPRRLVTDLVDVAGLGCLDGAAWWLQPIAGLALLGLMLLFVGWVMDR</sequence>
<dbReference type="Proteomes" id="UP000595703">
    <property type="component" value="Chromosome"/>
</dbReference>
<keyword evidence="1" id="KW-1133">Transmembrane helix</keyword>
<accession>A0A7U3VR88</accession>
<protein>
    <submittedName>
        <fullName evidence="2">Uncharacterized protein</fullName>
    </submittedName>
</protein>
<name>A0A7U3VR88_9ACTN</name>
<keyword evidence="1" id="KW-0472">Membrane</keyword>
<gene>
    <name evidence="3" type="ORF">RVR_10580</name>
    <name evidence="2" type="ORF">RVR_7714</name>
</gene>
<dbReference type="KEGG" id="arev:RVR_10580"/>
<feature type="transmembrane region" description="Helical" evidence="1">
    <location>
        <begin position="39"/>
        <end position="60"/>
    </location>
</feature>
<dbReference type="KEGG" id="arev:RVR_7714"/>
<reference evidence="2 4" key="3">
    <citation type="journal article" date="2011" name="Nat. Chem. Biol.">
        <title>Reveromycin A biosynthesis uses RevG and RevJ for stereospecific spiroacetal formation.</title>
        <authorList>
            <person name="Takahashi S."/>
            <person name="Toyoda A."/>
            <person name="Sekiyama Y."/>
            <person name="Takagi H."/>
            <person name="Nogawa T."/>
            <person name="Uramoto M."/>
            <person name="Suzuki R."/>
            <person name="Koshino H."/>
            <person name="Kumano T."/>
            <person name="Panthee S."/>
            <person name="Dairi T."/>
            <person name="Ishikawa J."/>
            <person name="Ikeda H."/>
            <person name="Sakaki Y."/>
            <person name="Osada H."/>
        </authorList>
    </citation>
    <scope>NUCLEOTIDE SEQUENCE [LARGE SCALE GENOMIC DNA]</scope>
    <source>
        <strain evidence="2 4">SN-593</strain>
    </source>
</reference>
<dbReference type="AlphaFoldDB" id="A0A7U3VR88"/>
<keyword evidence="4" id="KW-1185">Reference proteome</keyword>
<reference evidence="2 4" key="1">
    <citation type="journal article" date="2010" name="J. Bacteriol.">
        <title>Biochemical characterization of a novel indole prenyltransferase from Streptomyces sp. SN-593.</title>
        <authorList>
            <person name="Takahashi S."/>
            <person name="Takagi H."/>
            <person name="Toyoda A."/>
            <person name="Uramoto M."/>
            <person name="Nogawa T."/>
            <person name="Ueki M."/>
            <person name="Sakaki Y."/>
            <person name="Osada H."/>
        </authorList>
    </citation>
    <scope>NUCLEOTIDE SEQUENCE [LARGE SCALE GENOMIC DNA]</scope>
    <source>
        <strain evidence="2 4">SN-593</strain>
    </source>
</reference>
<proteinExistence type="predicted"/>
<evidence type="ECO:0000256" key="1">
    <source>
        <dbReference type="SAM" id="Phobius"/>
    </source>
</evidence>
<evidence type="ECO:0000313" key="4">
    <source>
        <dbReference type="Proteomes" id="UP000595703"/>
    </source>
</evidence>